<dbReference type="EMBL" id="SORZ01000002">
    <property type="protein sequence ID" value="TPW34058.1"/>
    <property type="molecule type" value="Genomic_DNA"/>
</dbReference>
<dbReference type="GO" id="GO:0005886">
    <property type="term" value="C:plasma membrane"/>
    <property type="evidence" value="ECO:0007669"/>
    <property type="project" value="UniProtKB-SubCell"/>
</dbReference>
<evidence type="ECO:0000313" key="8">
    <source>
        <dbReference type="EMBL" id="TPW34058.1"/>
    </source>
</evidence>
<keyword evidence="2 5" id="KW-0812">Transmembrane</keyword>
<accession>A0A506UL60</accession>
<dbReference type="NCBIfam" id="TIGR01843">
    <property type="entry name" value="type_I_hlyD"/>
    <property type="match status" value="1"/>
</dbReference>
<dbReference type="Proteomes" id="UP000315037">
    <property type="component" value="Unassembled WGS sequence"/>
</dbReference>
<gene>
    <name evidence="8" type="ORF">E3202_05785</name>
</gene>
<evidence type="ECO:0000256" key="1">
    <source>
        <dbReference type="ARBA" id="ARBA00004167"/>
    </source>
</evidence>
<keyword evidence="5" id="KW-1003">Cell membrane</keyword>
<organism evidence="8 9">
    <name type="scientific">Oecophyllibacter saccharovorans</name>
    <dbReference type="NCBI Taxonomy" id="2558360"/>
    <lineage>
        <taxon>Bacteria</taxon>
        <taxon>Pseudomonadati</taxon>
        <taxon>Pseudomonadota</taxon>
        <taxon>Alphaproteobacteria</taxon>
        <taxon>Acetobacterales</taxon>
        <taxon>Acetobacteraceae</taxon>
        <taxon>Oecophyllibacter</taxon>
    </lineage>
</organism>
<evidence type="ECO:0000256" key="5">
    <source>
        <dbReference type="RuleBase" id="RU365093"/>
    </source>
</evidence>
<protein>
    <recommendedName>
        <fullName evidence="5">Membrane fusion protein (MFP) family protein</fullName>
    </recommendedName>
</protein>
<dbReference type="AlphaFoldDB" id="A0A506UL60"/>
<comment type="caution">
    <text evidence="8">The sequence shown here is derived from an EMBL/GenBank/DDBJ whole genome shotgun (WGS) entry which is preliminary data.</text>
</comment>
<dbReference type="PANTHER" id="PTHR30386">
    <property type="entry name" value="MEMBRANE FUSION SUBUNIT OF EMRAB-TOLC MULTIDRUG EFFLUX PUMP"/>
    <property type="match status" value="1"/>
</dbReference>
<dbReference type="Gene3D" id="2.40.50.100">
    <property type="match status" value="1"/>
</dbReference>
<dbReference type="PRINTS" id="PR01490">
    <property type="entry name" value="RTXTOXIND"/>
</dbReference>
<evidence type="ECO:0000256" key="2">
    <source>
        <dbReference type="ARBA" id="ARBA00022692"/>
    </source>
</evidence>
<keyword evidence="5" id="KW-0997">Cell inner membrane</keyword>
<evidence type="ECO:0000256" key="3">
    <source>
        <dbReference type="ARBA" id="ARBA00022989"/>
    </source>
</evidence>
<dbReference type="InterPro" id="IPR010129">
    <property type="entry name" value="T1SS_HlyD"/>
</dbReference>
<evidence type="ECO:0000256" key="6">
    <source>
        <dbReference type="SAM" id="Coils"/>
    </source>
</evidence>
<sequence>MSAPNQNNEPPRQPVGQPSDQRGNHLPARPSGEVSPGGGVDGSQNAPREATDPFAPGGMPVELLEFHSPTTGLVNLPASATAEGIIWIISGLVLASLAAMALFPLNKVVSVQGRLISVEQPMEIQSFEDAIVRSVHAHIGEYVHKGQVLLTLDPTLSQANAVSLSDQVLSYRAEIARLKAEIQGETYTPDLNEPASVEQGKVFVRRQQDYKAHLQDYAKRISALQNDLQTARANAAMYASKLRVVSAVLSMRQRELQAQVGSRLSTLEAQNSVMDTERSLIAAQQTAHAAQSKLEALQAVRMSYVETWKATALESLTQAERKYAQLKGDYQKARLYQGLIELRAPADGIVLTINHVTPGAVAQIGTNLMTLIPTGTGLEMEGLMSAQEGGYVKTGDHALIKFNTFPYDQFGGALGTVRLISADTFMPNQMMSDNIRAGVDPNELQGGEVKGAPLYYRVRIKITKFTLHGVPPFFHPAPGVPVIADIDVGKRTIMQYLFSQAMPTLKNGMREPS</sequence>
<dbReference type="GO" id="GO:0015031">
    <property type="term" value="P:protein transport"/>
    <property type="evidence" value="ECO:0007669"/>
    <property type="project" value="InterPro"/>
</dbReference>
<dbReference type="RefSeq" id="WP_165600734.1">
    <property type="nucleotide sequence ID" value="NZ_SORZ01000002.1"/>
</dbReference>
<keyword evidence="9" id="KW-1185">Reference proteome</keyword>
<keyword evidence="5" id="KW-0813">Transport</keyword>
<comment type="subcellular location">
    <subcellularLocation>
        <location evidence="5">Cell inner membrane</location>
        <topology evidence="5">Single-pass membrane protein</topology>
    </subcellularLocation>
    <subcellularLocation>
        <location evidence="1">Membrane</location>
        <topology evidence="1">Single-pass membrane protein</topology>
    </subcellularLocation>
</comment>
<feature type="compositionally biased region" description="Polar residues" evidence="7">
    <location>
        <begin position="1"/>
        <end position="21"/>
    </location>
</feature>
<reference evidence="8 9" key="1">
    <citation type="submission" date="2019-03" db="EMBL/GenBank/DDBJ databases">
        <title>The complete genome sequence of Neokomagataea sp. Jb2 NBRC113641.</title>
        <authorList>
            <person name="Chua K.-O."/>
            <person name="Chan K.-G."/>
            <person name="See-Too W.-S."/>
        </authorList>
    </citation>
    <scope>NUCLEOTIDE SEQUENCE [LARGE SCALE GENOMIC DNA]</scope>
    <source>
        <strain evidence="8 9">Jb2</strain>
    </source>
</reference>
<name>A0A506UL60_9PROT</name>
<dbReference type="InterPro" id="IPR050739">
    <property type="entry name" value="MFP"/>
</dbReference>
<evidence type="ECO:0000313" key="9">
    <source>
        <dbReference type="Proteomes" id="UP000315037"/>
    </source>
</evidence>
<keyword evidence="4 5" id="KW-0472">Membrane</keyword>
<feature type="coiled-coil region" evidence="6">
    <location>
        <begin position="207"/>
        <end position="234"/>
    </location>
</feature>
<feature type="coiled-coil region" evidence="6">
    <location>
        <begin position="280"/>
        <end position="336"/>
    </location>
</feature>
<proteinExistence type="inferred from homology"/>
<feature type="region of interest" description="Disordered" evidence="7">
    <location>
        <begin position="1"/>
        <end position="62"/>
    </location>
</feature>
<keyword evidence="6" id="KW-0175">Coiled coil</keyword>
<comment type="similarity">
    <text evidence="5">Belongs to the membrane fusion protein (MFP) (TC 8.A.1) family.</text>
</comment>
<evidence type="ECO:0000256" key="4">
    <source>
        <dbReference type="ARBA" id="ARBA00023136"/>
    </source>
</evidence>
<dbReference type="PANTHER" id="PTHR30386:SF26">
    <property type="entry name" value="TRANSPORT PROTEIN COMB"/>
    <property type="match status" value="1"/>
</dbReference>
<evidence type="ECO:0000256" key="7">
    <source>
        <dbReference type="SAM" id="MobiDB-lite"/>
    </source>
</evidence>
<keyword evidence="3 5" id="KW-1133">Transmembrane helix</keyword>
<feature type="transmembrane region" description="Helical" evidence="5">
    <location>
        <begin position="85"/>
        <end position="105"/>
    </location>
</feature>